<evidence type="ECO:0000313" key="11">
    <source>
        <dbReference type="EMBL" id="CAE0544528.1"/>
    </source>
</evidence>
<feature type="compositionally biased region" description="Basic and acidic residues" evidence="9">
    <location>
        <begin position="268"/>
        <end position="279"/>
    </location>
</feature>
<reference evidence="11" key="1">
    <citation type="submission" date="2021-01" db="EMBL/GenBank/DDBJ databases">
        <authorList>
            <person name="Corre E."/>
            <person name="Pelletier E."/>
            <person name="Niang G."/>
            <person name="Scheremetjew M."/>
            <person name="Finn R."/>
            <person name="Kale V."/>
            <person name="Holt S."/>
            <person name="Cochrane G."/>
            <person name="Meng A."/>
            <person name="Brown T."/>
            <person name="Cohen L."/>
        </authorList>
    </citation>
    <scope>NUCLEOTIDE SEQUENCE</scope>
    <source>
        <strain evidence="11">SPMC142</strain>
    </source>
</reference>
<evidence type="ECO:0000256" key="1">
    <source>
        <dbReference type="ARBA" id="ARBA00008569"/>
    </source>
</evidence>
<comment type="similarity">
    <text evidence="1">Belongs to the TYW3 family.</text>
</comment>
<dbReference type="Pfam" id="PF02676">
    <property type="entry name" value="TYW3"/>
    <property type="match status" value="1"/>
</dbReference>
<keyword evidence="4" id="KW-0808">Transferase</keyword>
<dbReference type="AlphaFoldDB" id="A0A7S3S5L8"/>
<keyword evidence="5" id="KW-0949">S-adenosyl-L-methionine</keyword>
<dbReference type="GO" id="GO:0008168">
    <property type="term" value="F:methyltransferase activity"/>
    <property type="evidence" value="ECO:0007669"/>
    <property type="project" value="UniProtKB-KW"/>
</dbReference>
<evidence type="ECO:0000256" key="9">
    <source>
        <dbReference type="SAM" id="MobiDB-lite"/>
    </source>
</evidence>
<feature type="domain" description="tRNA wybutosine-synthesizing protein" evidence="10">
    <location>
        <begin position="26"/>
        <end position="257"/>
    </location>
</feature>
<dbReference type="EMBL" id="HBIQ01031880">
    <property type="protein sequence ID" value="CAE0544528.1"/>
    <property type="molecule type" value="Transcribed_RNA"/>
</dbReference>
<dbReference type="PANTHER" id="PTHR48418">
    <property type="entry name" value="TRNA WYBUTOSINE-SYNTHESIZING PROTEIN 3"/>
    <property type="match status" value="1"/>
</dbReference>
<evidence type="ECO:0000256" key="8">
    <source>
        <dbReference type="ARBA" id="ARBA00049202"/>
    </source>
</evidence>
<dbReference type="InterPro" id="IPR036602">
    <property type="entry name" value="tRNA_yW-synthesising-like_sf"/>
</dbReference>
<dbReference type="GO" id="GO:0032259">
    <property type="term" value="P:methylation"/>
    <property type="evidence" value="ECO:0007669"/>
    <property type="project" value="UniProtKB-KW"/>
</dbReference>
<gene>
    <name evidence="11" type="ORF">SACU0126_LOCUS10482</name>
</gene>
<feature type="region of interest" description="Disordered" evidence="9">
    <location>
        <begin position="1"/>
        <end position="23"/>
    </location>
</feature>
<sequence length="290" mass="31815">MAWKQKTMNQPPRKQGQRPNHFDSGKQHALFKLAEADKSPKGSLDAPIAALVHALNRHHDYVTTSSCSGRTVLFESAAGSKREGRWLLVEHREVTVDELLLAVEGAHTQCSSSSGPHEDVDNTRACETLVTFKLEPPILHVLCRNLDSAKALLAMAVRCGFRESGITLSSSGKVMLGIRSTANTFELPFAHRRISNRLGSLDAAQGDEEVPYDERPRSCGLVASLLVPDSYIELLVRLSNEKFVANQRRTDALYAAFLAFGQHHGEDGTCGTCEERPERPSPMQKGENGG</sequence>
<evidence type="ECO:0000256" key="5">
    <source>
        <dbReference type="ARBA" id="ARBA00022691"/>
    </source>
</evidence>
<accession>A0A7S3S5L8</accession>
<feature type="region of interest" description="Disordered" evidence="9">
    <location>
        <begin position="268"/>
        <end position="290"/>
    </location>
</feature>
<evidence type="ECO:0000256" key="2">
    <source>
        <dbReference type="ARBA" id="ARBA00012750"/>
    </source>
</evidence>
<name>A0A7S3S5L8_9SPIT</name>
<evidence type="ECO:0000256" key="7">
    <source>
        <dbReference type="ARBA" id="ARBA00030554"/>
    </source>
</evidence>
<dbReference type="Gene3D" id="3.30.1960.10">
    <property type="entry name" value="tRNA wybutosine-synthesizing-like"/>
    <property type="match status" value="1"/>
</dbReference>
<evidence type="ECO:0000256" key="3">
    <source>
        <dbReference type="ARBA" id="ARBA00022603"/>
    </source>
</evidence>
<organism evidence="11">
    <name type="scientific">Strombidinopsis acuminata</name>
    <dbReference type="NCBI Taxonomy" id="141414"/>
    <lineage>
        <taxon>Eukaryota</taxon>
        <taxon>Sar</taxon>
        <taxon>Alveolata</taxon>
        <taxon>Ciliophora</taxon>
        <taxon>Intramacronucleata</taxon>
        <taxon>Spirotrichea</taxon>
        <taxon>Choreotrichia</taxon>
        <taxon>Choreotrichida</taxon>
        <taxon>Strombidinopsidae</taxon>
        <taxon>Strombidinopsis</taxon>
    </lineage>
</organism>
<dbReference type="GO" id="GO:0008033">
    <property type="term" value="P:tRNA processing"/>
    <property type="evidence" value="ECO:0007669"/>
    <property type="project" value="UniProtKB-KW"/>
</dbReference>
<proteinExistence type="inferred from homology"/>
<evidence type="ECO:0000259" key="10">
    <source>
        <dbReference type="Pfam" id="PF02676"/>
    </source>
</evidence>
<comment type="catalytic activity">
    <reaction evidence="8">
        <text>4-demethyl-7-[(3S)-3-amino-3-carboxypropyl]wyosine(37) in tRNA(Phe) + S-adenosyl-L-methionine = 7-[(3S)-3-amino-3-carboxypropyl]wyosine(37) in tRNA(Phe) + S-adenosyl-L-homocysteine + H(+)</text>
        <dbReference type="Rhea" id="RHEA:36635"/>
        <dbReference type="Rhea" id="RHEA-COMP:10378"/>
        <dbReference type="Rhea" id="RHEA-COMP:10379"/>
        <dbReference type="ChEBI" id="CHEBI:15378"/>
        <dbReference type="ChEBI" id="CHEBI:57856"/>
        <dbReference type="ChEBI" id="CHEBI:59789"/>
        <dbReference type="ChEBI" id="CHEBI:73543"/>
        <dbReference type="ChEBI" id="CHEBI:73550"/>
        <dbReference type="EC" id="2.1.1.282"/>
    </reaction>
</comment>
<dbReference type="PANTHER" id="PTHR48418:SF1">
    <property type="entry name" value="TRNA WYBUTOSINE-SYNTHESIZING PROTEIN 3"/>
    <property type="match status" value="1"/>
</dbReference>
<evidence type="ECO:0000256" key="6">
    <source>
        <dbReference type="ARBA" id="ARBA00022694"/>
    </source>
</evidence>
<evidence type="ECO:0000256" key="4">
    <source>
        <dbReference type="ARBA" id="ARBA00022679"/>
    </source>
</evidence>
<protein>
    <recommendedName>
        <fullName evidence="2">tRNA(Phe) 7-[(3-amino-3-carboxypropyl)-4-demethylwyosine(37)-N(4)]-methyltransferase</fullName>
        <ecNumber evidence="2">2.1.1.282</ecNumber>
    </recommendedName>
    <alternativeName>
        <fullName evidence="7">tRNA(Phe) 7-((3-amino-3-carboxypropyl)-4-demethylwyosine(37)-N(4))-methyltransferase</fullName>
    </alternativeName>
</protein>
<keyword evidence="6" id="KW-0819">tRNA processing</keyword>
<dbReference type="SUPFAM" id="SSF111278">
    <property type="entry name" value="SSo0622-like"/>
    <property type="match status" value="1"/>
</dbReference>
<dbReference type="EC" id="2.1.1.282" evidence="2"/>
<keyword evidence="3" id="KW-0489">Methyltransferase</keyword>
<feature type="compositionally biased region" description="Polar residues" evidence="9">
    <location>
        <begin position="1"/>
        <end position="12"/>
    </location>
</feature>
<dbReference type="InterPro" id="IPR003827">
    <property type="entry name" value="tRNA_yW-synthesising"/>
</dbReference>